<proteinExistence type="predicted"/>
<name>A0ABS2GWU8_9BURK</name>
<evidence type="ECO:0000313" key="2">
    <source>
        <dbReference type="EMBL" id="MBM6929322.1"/>
    </source>
</evidence>
<dbReference type="RefSeq" id="WP_205050908.1">
    <property type="nucleotide sequence ID" value="NZ_JACJKX010000021.1"/>
</dbReference>
<organism evidence="2 3">
    <name type="scientific">Parasutterella secunda</name>
    <dbReference type="NCBI Taxonomy" id="626947"/>
    <lineage>
        <taxon>Bacteria</taxon>
        <taxon>Pseudomonadati</taxon>
        <taxon>Pseudomonadota</taxon>
        <taxon>Betaproteobacteria</taxon>
        <taxon>Burkholderiales</taxon>
        <taxon>Sutterellaceae</taxon>
        <taxon>Parasutterella</taxon>
    </lineage>
</organism>
<dbReference type="Gene3D" id="3.40.50.720">
    <property type="entry name" value="NAD(P)-binding Rossmann-like Domain"/>
    <property type="match status" value="1"/>
</dbReference>
<dbReference type="InterPro" id="IPR035985">
    <property type="entry name" value="Ubiquitin-activating_enz"/>
</dbReference>
<dbReference type="InterPro" id="IPR000594">
    <property type="entry name" value="ThiF_NAD_FAD-bd"/>
</dbReference>
<evidence type="ECO:0000259" key="1">
    <source>
        <dbReference type="Pfam" id="PF00899"/>
    </source>
</evidence>
<dbReference type="EMBL" id="JACJKX010000021">
    <property type="protein sequence ID" value="MBM6929322.1"/>
    <property type="molecule type" value="Genomic_DNA"/>
</dbReference>
<dbReference type="PANTHER" id="PTHR43267">
    <property type="entry name" value="TRNA THREONYLCARBAMOYLADENOSINE DEHYDRATASE"/>
    <property type="match status" value="1"/>
</dbReference>
<dbReference type="SUPFAM" id="SSF69572">
    <property type="entry name" value="Activating enzymes of the ubiquitin-like proteins"/>
    <property type="match status" value="1"/>
</dbReference>
<evidence type="ECO:0000313" key="3">
    <source>
        <dbReference type="Proteomes" id="UP000777002"/>
    </source>
</evidence>
<dbReference type="PANTHER" id="PTHR43267:SF1">
    <property type="entry name" value="TRNA THREONYLCARBAMOYLADENOSINE DEHYDRATASE"/>
    <property type="match status" value="1"/>
</dbReference>
<gene>
    <name evidence="2" type="ORF">H5985_08595</name>
</gene>
<dbReference type="CDD" id="cd00755">
    <property type="entry name" value="YgdL_like"/>
    <property type="match status" value="1"/>
</dbReference>
<dbReference type="Pfam" id="PF00899">
    <property type="entry name" value="ThiF"/>
    <property type="match status" value="1"/>
</dbReference>
<feature type="domain" description="THIF-type NAD/FAD binding fold" evidence="1">
    <location>
        <begin position="14"/>
        <end position="159"/>
    </location>
</feature>
<reference evidence="2 3" key="1">
    <citation type="journal article" date="2021" name="Sci. Rep.">
        <title>The distribution of antibiotic resistance genes in chicken gut microbiota commensals.</title>
        <authorList>
            <person name="Juricova H."/>
            <person name="Matiasovicova J."/>
            <person name="Kubasova T."/>
            <person name="Cejkova D."/>
            <person name="Rychlik I."/>
        </authorList>
    </citation>
    <scope>NUCLEOTIDE SEQUENCE [LARGE SCALE GENOMIC DNA]</scope>
    <source>
        <strain evidence="2 3">An562</strain>
    </source>
</reference>
<protein>
    <submittedName>
        <fullName evidence="2">tRNA threonylcarbamoyladenosine dehydratase</fullName>
    </submittedName>
</protein>
<dbReference type="Proteomes" id="UP000777002">
    <property type="component" value="Unassembled WGS sequence"/>
</dbReference>
<accession>A0ABS2GWU8</accession>
<comment type="caution">
    <text evidence="2">The sequence shown here is derived from an EMBL/GenBank/DDBJ whole genome shotgun (WGS) entry which is preliminary data.</text>
</comment>
<dbReference type="InterPro" id="IPR045886">
    <property type="entry name" value="ThiF/MoeB/HesA"/>
</dbReference>
<keyword evidence="3" id="KW-1185">Reference proteome</keyword>
<sequence>MNTADKRRFGGISRLFGQEGLECLNRSHVTVVGVGGVGSWVAEALARTAVGHITIIDGDTVEESNTNRQLPALQGHYGEKKVQVLARRLQAINPLAEITPVETFVDGTNFDETIPCCDVIIDCIDSLSAKTMLVARAKEKASYVLTSGGAGGKVDASRVAFTDIAHVKGDSLIAAMRTRLRKDYGFPKGKDGEKSKPFGIGAVYSDEPVCPSQDGEAGFGVFMGVTTTFAMRLAQACVQYLLRAQNRKEN</sequence>